<gene>
    <name evidence="1" type="ORF">QE152_g6996</name>
</gene>
<dbReference type="Proteomes" id="UP001458880">
    <property type="component" value="Unassembled WGS sequence"/>
</dbReference>
<dbReference type="AlphaFoldDB" id="A0AAW1MGR6"/>
<name>A0AAW1MGR6_POPJA</name>
<protein>
    <submittedName>
        <fullName evidence="1">Uncharacterized protein</fullName>
    </submittedName>
</protein>
<accession>A0AAW1MGR6</accession>
<comment type="caution">
    <text evidence="1">The sequence shown here is derived from an EMBL/GenBank/DDBJ whole genome shotgun (WGS) entry which is preliminary data.</text>
</comment>
<evidence type="ECO:0000313" key="1">
    <source>
        <dbReference type="EMBL" id="KAK9745378.1"/>
    </source>
</evidence>
<reference evidence="1 2" key="1">
    <citation type="journal article" date="2024" name="BMC Genomics">
        <title>De novo assembly and annotation of Popillia japonica's genome with initial clues to its potential as an invasive pest.</title>
        <authorList>
            <person name="Cucini C."/>
            <person name="Boschi S."/>
            <person name="Funari R."/>
            <person name="Cardaioli E."/>
            <person name="Iannotti N."/>
            <person name="Marturano G."/>
            <person name="Paoli F."/>
            <person name="Bruttini M."/>
            <person name="Carapelli A."/>
            <person name="Frati F."/>
            <person name="Nardi F."/>
        </authorList>
    </citation>
    <scope>NUCLEOTIDE SEQUENCE [LARGE SCALE GENOMIC DNA]</scope>
    <source>
        <strain evidence="1">DMR45628</strain>
    </source>
</reference>
<organism evidence="1 2">
    <name type="scientific">Popillia japonica</name>
    <name type="common">Japanese beetle</name>
    <dbReference type="NCBI Taxonomy" id="7064"/>
    <lineage>
        <taxon>Eukaryota</taxon>
        <taxon>Metazoa</taxon>
        <taxon>Ecdysozoa</taxon>
        <taxon>Arthropoda</taxon>
        <taxon>Hexapoda</taxon>
        <taxon>Insecta</taxon>
        <taxon>Pterygota</taxon>
        <taxon>Neoptera</taxon>
        <taxon>Endopterygota</taxon>
        <taxon>Coleoptera</taxon>
        <taxon>Polyphaga</taxon>
        <taxon>Scarabaeiformia</taxon>
        <taxon>Scarabaeidae</taxon>
        <taxon>Rutelinae</taxon>
        <taxon>Popillia</taxon>
    </lineage>
</organism>
<evidence type="ECO:0000313" key="2">
    <source>
        <dbReference type="Proteomes" id="UP001458880"/>
    </source>
</evidence>
<keyword evidence="2" id="KW-1185">Reference proteome</keyword>
<proteinExistence type="predicted"/>
<sequence length="72" mass="8054">MMAERIEMASLGQCQYVKHILPILWWNFWIGGNKQASGAAMVFTSPLIADAIFGTRTPCPDVSNWATCEHLQ</sequence>
<dbReference type="EMBL" id="JASPKY010000049">
    <property type="protein sequence ID" value="KAK9745378.1"/>
    <property type="molecule type" value="Genomic_DNA"/>
</dbReference>